<evidence type="ECO:0000313" key="9">
    <source>
        <dbReference type="Proteomes" id="UP001283361"/>
    </source>
</evidence>
<dbReference type="GO" id="GO:0016787">
    <property type="term" value="F:hydrolase activity"/>
    <property type="evidence" value="ECO:0007669"/>
    <property type="project" value="UniProtKB-KW"/>
</dbReference>
<reference evidence="8" key="1">
    <citation type="journal article" date="2023" name="G3 (Bethesda)">
        <title>A reference genome for the long-term kleptoplast-retaining sea slug Elysia crispata morphotype clarki.</title>
        <authorList>
            <person name="Eastman K.E."/>
            <person name="Pendleton A.L."/>
            <person name="Shaikh M.A."/>
            <person name="Suttiyut T."/>
            <person name="Ogas R."/>
            <person name="Tomko P."/>
            <person name="Gavelis G."/>
            <person name="Widhalm J.R."/>
            <person name="Wisecaver J.H."/>
        </authorList>
    </citation>
    <scope>NUCLEOTIDE SEQUENCE</scope>
    <source>
        <strain evidence="8">ECLA1</strain>
    </source>
</reference>
<dbReference type="AlphaFoldDB" id="A0AAE1E2E5"/>
<organism evidence="8 9">
    <name type="scientific">Elysia crispata</name>
    <name type="common">lettuce slug</name>
    <dbReference type="NCBI Taxonomy" id="231223"/>
    <lineage>
        <taxon>Eukaryota</taxon>
        <taxon>Metazoa</taxon>
        <taxon>Spiralia</taxon>
        <taxon>Lophotrochozoa</taxon>
        <taxon>Mollusca</taxon>
        <taxon>Gastropoda</taxon>
        <taxon>Heterobranchia</taxon>
        <taxon>Euthyneura</taxon>
        <taxon>Panpulmonata</taxon>
        <taxon>Sacoglossa</taxon>
        <taxon>Placobranchoidea</taxon>
        <taxon>Plakobranchidae</taxon>
        <taxon>Elysia</taxon>
    </lineage>
</organism>
<keyword evidence="6" id="KW-0695">RNA-directed DNA polymerase</keyword>
<dbReference type="InterPro" id="IPR043502">
    <property type="entry name" value="DNA/RNA_pol_sf"/>
</dbReference>
<keyword evidence="2" id="KW-0548">Nucleotidyltransferase</keyword>
<accession>A0AAE1E2E5</accession>
<protein>
    <recommendedName>
        <fullName evidence="7">Reverse transcriptase RNase H-like domain-containing protein</fullName>
    </recommendedName>
</protein>
<dbReference type="InterPro" id="IPR041373">
    <property type="entry name" value="RT_RNaseH"/>
</dbReference>
<dbReference type="Gene3D" id="3.10.20.370">
    <property type="match status" value="1"/>
</dbReference>
<evidence type="ECO:0000256" key="2">
    <source>
        <dbReference type="ARBA" id="ARBA00022695"/>
    </source>
</evidence>
<dbReference type="Proteomes" id="UP001283361">
    <property type="component" value="Unassembled WGS sequence"/>
</dbReference>
<dbReference type="SUPFAM" id="SSF56672">
    <property type="entry name" value="DNA/RNA polymerases"/>
    <property type="match status" value="1"/>
</dbReference>
<evidence type="ECO:0000256" key="4">
    <source>
        <dbReference type="ARBA" id="ARBA00022759"/>
    </source>
</evidence>
<evidence type="ECO:0000256" key="1">
    <source>
        <dbReference type="ARBA" id="ARBA00022679"/>
    </source>
</evidence>
<evidence type="ECO:0000256" key="6">
    <source>
        <dbReference type="ARBA" id="ARBA00022918"/>
    </source>
</evidence>
<keyword evidence="9" id="KW-1185">Reference proteome</keyword>
<dbReference type="InterPro" id="IPR050951">
    <property type="entry name" value="Retrovirus_Pol_polyprotein"/>
</dbReference>
<keyword evidence="3" id="KW-0540">Nuclease</keyword>
<proteinExistence type="predicted"/>
<keyword evidence="1" id="KW-0808">Transferase</keyword>
<dbReference type="PANTHER" id="PTHR37984">
    <property type="entry name" value="PROTEIN CBG26694"/>
    <property type="match status" value="1"/>
</dbReference>
<sequence>MAYFDNRKDLFLQVDSSQNGIGAAFIQDGRPIEYGSKSLSGTQRKWARIEKELLAVVVGLERFDQYTYGRRVYVQYDYKPLESILRKPLSEALRRLQNLLMRLDR</sequence>
<keyword evidence="5" id="KW-0378">Hydrolase</keyword>
<dbReference type="FunFam" id="3.10.20.370:FF:000001">
    <property type="entry name" value="Retrovirus-related Pol polyprotein from transposon 17.6-like protein"/>
    <property type="match status" value="1"/>
</dbReference>
<dbReference type="GO" id="GO:0003964">
    <property type="term" value="F:RNA-directed DNA polymerase activity"/>
    <property type="evidence" value="ECO:0007669"/>
    <property type="project" value="UniProtKB-KW"/>
</dbReference>
<evidence type="ECO:0000256" key="5">
    <source>
        <dbReference type="ARBA" id="ARBA00022801"/>
    </source>
</evidence>
<dbReference type="GO" id="GO:0004519">
    <property type="term" value="F:endonuclease activity"/>
    <property type="evidence" value="ECO:0007669"/>
    <property type="project" value="UniProtKB-KW"/>
</dbReference>
<dbReference type="Pfam" id="PF17917">
    <property type="entry name" value="RT_RNaseH"/>
    <property type="match status" value="1"/>
</dbReference>
<dbReference type="EMBL" id="JAWDGP010001472">
    <property type="protein sequence ID" value="KAK3791447.1"/>
    <property type="molecule type" value="Genomic_DNA"/>
</dbReference>
<evidence type="ECO:0000259" key="7">
    <source>
        <dbReference type="Pfam" id="PF17917"/>
    </source>
</evidence>
<gene>
    <name evidence="8" type="ORF">RRG08_046599</name>
</gene>
<dbReference type="PANTHER" id="PTHR37984:SF8">
    <property type="entry name" value="CCHC-TYPE DOMAIN-CONTAINING PROTEIN"/>
    <property type="match status" value="1"/>
</dbReference>
<evidence type="ECO:0000313" key="8">
    <source>
        <dbReference type="EMBL" id="KAK3791447.1"/>
    </source>
</evidence>
<comment type="caution">
    <text evidence="8">The sequence shown here is derived from an EMBL/GenBank/DDBJ whole genome shotgun (WGS) entry which is preliminary data.</text>
</comment>
<keyword evidence="4" id="KW-0255">Endonuclease</keyword>
<feature type="domain" description="Reverse transcriptase RNase H-like" evidence="7">
    <location>
        <begin position="5"/>
        <end position="103"/>
    </location>
</feature>
<evidence type="ECO:0000256" key="3">
    <source>
        <dbReference type="ARBA" id="ARBA00022722"/>
    </source>
</evidence>
<name>A0AAE1E2E5_9GAST</name>